<accession>A0A830FUW6</accession>
<organism evidence="1 3">
    <name type="scientific">Halarchaeum rubridurum</name>
    <dbReference type="NCBI Taxonomy" id="489911"/>
    <lineage>
        <taxon>Archaea</taxon>
        <taxon>Methanobacteriati</taxon>
        <taxon>Methanobacteriota</taxon>
        <taxon>Stenosarchaea group</taxon>
        <taxon>Halobacteria</taxon>
        <taxon>Halobacteriales</taxon>
        <taxon>Halobacteriaceae</taxon>
    </lineage>
</organism>
<dbReference type="AlphaFoldDB" id="A0A830FUW6"/>
<sequence length="146" mass="17012">MTNAIKDDITELAKLAYDAVRPRNQYDYQPYSVERVFRESVKAVKNTHGIRIDPDEATMRIAGRLEKLPSRTRKARRVKAEESESGDPFHERVERYAETFVQRLLVERYECKPSLLKRQANDLADGFYAATIRLQRETTDDTTETN</sequence>
<evidence type="ECO:0000313" key="3">
    <source>
        <dbReference type="Proteomes" id="UP000614609"/>
    </source>
</evidence>
<comment type="caution">
    <text evidence="1">The sequence shown here is derived from an EMBL/GenBank/DDBJ whole genome shotgun (WGS) entry which is preliminary data.</text>
</comment>
<evidence type="ECO:0000313" key="1">
    <source>
        <dbReference type="EMBL" id="GGM62803.1"/>
    </source>
</evidence>
<dbReference type="Proteomes" id="UP000614609">
    <property type="component" value="Unassembled WGS sequence"/>
</dbReference>
<reference evidence="1" key="2">
    <citation type="submission" date="2020-09" db="EMBL/GenBank/DDBJ databases">
        <authorList>
            <person name="Sun Q."/>
            <person name="Ohkuma M."/>
        </authorList>
    </citation>
    <scope>NUCLEOTIDE SEQUENCE</scope>
    <source>
        <strain evidence="1">JCM 16108</strain>
    </source>
</reference>
<reference evidence="2" key="3">
    <citation type="submission" date="2021-03" db="EMBL/GenBank/DDBJ databases">
        <title>Genomic Encyclopedia of Type Strains, Phase IV (KMG-IV): sequencing the most valuable type-strain genomes for metagenomic binning, comparative biology and taxonomic classification.</title>
        <authorList>
            <person name="Goeker M."/>
        </authorList>
    </citation>
    <scope>NUCLEOTIDE SEQUENCE</scope>
    <source>
        <strain evidence="2">DSM 22443</strain>
    </source>
</reference>
<dbReference type="Proteomes" id="UP000765891">
    <property type="component" value="Unassembled WGS sequence"/>
</dbReference>
<protein>
    <submittedName>
        <fullName evidence="2">CRISPR-associated protein Csc3</fullName>
    </submittedName>
</protein>
<dbReference type="RefSeq" id="WP_188870716.1">
    <property type="nucleotide sequence ID" value="NZ_BMOO01000002.1"/>
</dbReference>
<gene>
    <name evidence="1" type="ORF">GCM10009017_11190</name>
    <name evidence="2" type="ORF">J2752_001571</name>
</gene>
<reference evidence="1" key="1">
    <citation type="journal article" date="2014" name="Int. J. Syst. Evol. Microbiol.">
        <title>Complete genome sequence of Corynebacterium casei LMG S-19264T (=DSM 44701T), isolated from a smear-ripened cheese.</title>
        <authorList>
            <consortium name="US DOE Joint Genome Institute (JGI-PGF)"/>
            <person name="Walter F."/>
            <person name="Albersmeier A."/>
            <person name="Kalinowski J."/>
            <person name="Ruckert C."/>
        </authorList>
    </citation>
    <scope>NUCLEOTIDE SEQUENCE</scope>
    <source>
        <strain evidence="1">JCM 16108</strain>
    </source>
</reference>
<evidence type="ECO:0000313" key="2">
    <source>
        <dbReference type="EMBL" id="MBP1954659.1"/>
    </source>
</evidence>
<dbReference type="InterPro" id="IPR017589">
    <property type="entry name" value="CRISPR-assoc_prot_Cas10d/Csc3"/>
</dbReference>
<dbReference type="NCBIfam" id="TIGR03174">
    <property type="entry name" value="cas_Csc3"/>
    <property type="match status" value="1"/>
</dbReference>
<proteinExistence type="predicted"/>
<dbReference type="OrthoDB" id="257782at2157"/>
<dbReference type="EMBL" id="BMOO01000002">
    <property type="protein sequence ID" value="GGM62803.1"/>
    <property type="molecule type" value="Genomic_DNA"/>
</dbReference>
<dbReference type="EMBL" id="JAGGKO010000002">
    <property type="protein sequence ID" value="MBP1954659.1"/>
    <property type="molecule type" value="Genomic_DNA"/>
</dbReference>
<keyword evidence="3" id="KW-1185">Reference proteome</keyword>
<name>A0A830FUW6_9EURY</name>